<name>L9ZPK9_9EURY</name>
<protein>
    <recommendedName>
        <fullName evidence="3">DUF2071 domain-containing protein</fullName>
    </recommendedName>
</protein>
<reference evidence="1 2" key="1">
    <citation type="journal article" date="2014" name="PLoS Genet.">
        <title>Phylogenetically driven sequencing of extremely halophilic archaea reveals strategies for static and dynamic osmo-response.</title>
        <authorList>
            <person name="Becker E.A."/>
            <person name="Seitzer P.M."/>
            <person name="Tritt A."/>
            <person name="Larsen D."/>
            <person name="Krusor M."/>
            <person name="Yao A.I."/>
            <person name="Wu D."/>
            <person name="Madern D."/>
            <person name="Eisen J.A."/>
            <person name="Darling A.E."/>
            <person name="Facciotti M.T."/>
        </authorList>
    </citation>
    <scope>NUCLEOTIDE SEQUENCE [LARGE SCALE GENOMIC DNA]</scope>
    <source>
        <strain evidence="1 2">DSM 12281</strain>
    </source>
</reference>
<accession>L9ZPK9</accession>
<evidence type="ECO:0000313" key="1">
    <source>
        <dbReference type="EMBL" id="ELY88309.1"/>
    </source>
</evidence>
<gene>
    <name evidence="1" type="ORF">C484_15387</name>
</gene>
<dbReference type="InterPro" id="IPR023375">
    <property type="entry name" value="ADC_dom_sf"/>
</dbReference>
<evidence type="ECO:0008006" key="3">
    <source>
        <dbReference type="Google" id="ProtNLM"/>
    </source>
</evidence>
<dbReference type="EMBL" id="AOIL01000051">
    <property type="protein sequence ID" value="ELY88309.1"/>
    <property type="molecule type" value="Genomic_DNA"/>
</dbReference>
<dbReference type="STRING" id="1230458.C484_15387"/>
<comment type="caution">
    <text evidence="1">The sequence shown here is derived from an EMBL/GenBank/DDBJ whole genome shotgun (WGS) entry which is preliminary data.</text>
</comment>
<dbReference type="SUPFAM" id="SSF160104">
    <property type="entry name" value="Acetoacetate decarboxylase-like"/>
    <property type="match status" value="1"/>
</dbReference>
<dbReference type="PANTHER" id="PTHR39186:SF1">
    <property type="entry name" value="DUF2071 DOMAIN-CONTAINING PROTEIN"/>
    <property type="match status" value="1"/>
</dbReference>
<dbReference type="InterPro" id="IPR018644">
    <property type="entry name" value="DUF2071"/>
</dbReference>
<dbReference type="Proteomes" id="UP000011648">
    <property type="component" value="Unassembled WGS sequence"/>
</dbReference>
<evidence type="ECO:0000313" key="2">
    <source>
        <dbReference type="Proteomes" id="UP000011648"/>
    </source>
</evidence>
<proteinExistence type="predicted"/>
<dbReference type="Gene3D" id="2.40.400.10">
    <property type="entry name" value="Acetoacetate decarboxylase-like"/>
    <property type="match status" value="1"/>
</dbReference>
<sequence length="255" mass="28471">MTLRHGLFVNWPVDPERIRPHVPSELTVDTRDGTAWLSVLPLVLTNVGFRGTPSSTRVAFAELNVRTYVTYRGDPGLYFFSVDVGQQLLASVAGLLTRLPVFPAEMHVSGSGEGVRFSSRRLRASSWQRRFQDAMRSERKAEATRAANANVDVGVDGDTEPPWFAATYRPTGPVETPGSGTLEHWLTERRRFYAPNRDSVLVGEVAHDPWPLQPAEVTITENTMFDALGLAPTRAEPLVYYCDELEMTGSIPRRR</sequence>
<dbReference type="RefSeq" id="WP_006826744.1">
    <property type="nucleotide sequence ID" value="NZ_AOIL01000051.1"/>
</dbReference>
<dbReference type="OrthoDB" id="233478at2157"/>
<keyword evidence="2" id="KW-1185">Reference proteome</keyword>
<dbReference type="PANTHER" id="PTHR39186">
    <property type="entry name" value="DUF2071 FAMILY PROTEIN"/>
    <property type="match status" value="1"/>
</dbReference>
<organism evidence="1 2">
    <name type="scientific">Natrialba taiwanensis DSM 12281</name>
    <dbReference type="NCBI Taxonomy" id="1230458"/>
    <lineage>
        <taxon>Archaea</taxon>
        <taxon>Methanobacteriati</taxon>
        <taxon>Methanobacteriota</taxon>
        <taxon>Stenosarchaea group</taxon>
        <taxon>Halobacteria</taxon>
        <taxon>Halobacteriales</taxon>
        <taxon>Natrialbaceae</taxon>
        <taxon>Natrialba</taxon>
    </lineage>
</organism>
<dbReference type="PATRIC" id="fig|1230458.4.peg.3112"/>
<dbReference type="AlphaFoldDB" id="L9ZPK9"/>
<dbReference type="Pfam" id="PF09844">
    <property type="entry name" value="DUF2071"/>
    <property type="match status" value="1"/>
</dbReference>